<reference evidence="5 6" key="1">
    <citation type="submission" date="2024-05" db="EMBL/GenBank/DDBJ databases">
        <title>Haplotype-resolved chromosome-level genome assembly of Huyou (Citrus changshanensis).</title>
        <authorList>
            <person name="Miao C."/>
            <person name="Chen W."/>
            <person name="Wu Y."/>
            <person name="Wang L."/>
            <person name="Zhao S."/>
            <person name="Grierson D."/>
            <person name="Xu C."/>
            <person name="Chen K."/>
        </authorList>
    </citation>
    <scope>NUCLEOTIDE SEQUENCE [LARGE SCALE GENOMIC DNA]</scope>
    <source>
        <strain evidence="5">01-14</strain>
        <tissue evidence="5">Leaf</tissue>
    </source>
</reference>
<comment type="similarity">
    <text evidence="1">Belongs to the diacylglycerol acyltransferase family.</text>
</comment>
<dbReference type="PANTHER" id="PTHR22753:SF24">
    <property type="entry name" value="ESTERASE_LIPASE_THIOESTERASE FAMILY PROTEIN"/>
    <property type="match status" value="1"/>
</dbReference>
<evidence type="ECO:0000313" key="6">
    <source>
        <dbReference type="Proteomes" id="UP001428341"/>
    </source>
</evidence>
<name>A0AAP0MRA6_9ROSI</name>
<proteinExistence type="inferred from homology"/>
<evidence type="ECO:0000259" key="4">
    <source>
        <dbReference type="Pfam" id="PF12146"/>
    </source>
</evidence>
<evidence type="ECO:0000313" key="5">
    <source>
        <dbReference type="EMBL" id="KAK9221813.1"/>
    </source>
</evidence>
<evidence type="ECO:0000256" key="2">
    <source>
        <dbReference type="ARBA" id="ARBA00022679"/>
    </source>
</evidence>
<evidence type="ECO:0000256" key="3">
    <source>
        <dbReference type="ARBA" id="ARBA00023315"/>
    </source>
</evidence>
<dbReference type="SUPFAM" id="SSF53474">
    <property type="entry name" value="alpha/beta-Hydrolases"/>
    <property type="match status" value="1"/>
</dbReference>
<dbReference type="InterPro" id="IPR022742">
    <property type="entry name" value="Hydrolase_4"/>
</dbReference>
<dbReference type="InterPro" id="IPR029058">
    <property type="entry name" value="AB_hydrolase_fold"/>
</dbReference>
<dbReference type="Proteomes" id="UP001428341">
    <property type="component" value="Unassembled WGS sequence"/>
</dbReference>
<protein>
    <recommendedName>
        <fullName evidence="4">Serine aminopeptidase S33 domain-containing protein</fullName>
    </recommendedName>
</protein>
<dbReference type="AlphaFoldDB" id="A0AAP0MRA6"/>
<dbReference type="CDD" id="cd07987">
    <property type="entry name" value="LPLAT_MGAT-like"/>
    <property type="match status" value="1"/>
</dbReference>
<gene>
    <name evidence="5" type="ORF">WN944_010242</name>
</gene>
<dbReference type="Pfam" id="PF03982">
    <property type="entry name" value="DAGAT"/>
    <property type="match status" value="1"/>
</dbReference>
<evidence type="ECO:0000256" key="1">
    <source>
        <dbReference type="ARBA" id="ARBA00005420"/>
    </source>
</evidence>
<keyword evidence="2" id="KW-0808">Transferase</keyword>
<sequence length="662" mass="74066">MATTAGACFFAAGSFQAFRPSPRRVAATTKTTARFAEMNVEGTRKGLREYFEESKVMIKSDGGRPRWFSPLETGARSHDSPLLLFLPGIDGVGLGLVRHHYSLGKIFDIWCLHIPVKDRTSFAGLIKLVEKTVRSEVKRSPNRPIYLVGESLGACIALAVASCNPDVDLVLILANPATSFSKSQLQTVLPLLEVIPDHFHLSLRYVLSSLTGDLLKRVSGILVRGQTLQQTVGGLCQDSVALPLYLSVLTDILPQETLIWKLQMLKTASTFVNARLHAVEAQTLILSSGRDQLLPSLEEGERLFHALPNGEIRRAGDSGHFLFLEDGIDLASAIKGSYFYRRGKYLDCVSDYVPLTPSEFNKLNLILSCEIPSYIEQMFSPVTLSTLEDGMIVRGLGGIPMEGPVLIVGYHMLLGIELIPLVCQFFIQRKIILRGMAHPMLFVKLKDGRLLDSFPFDQIGIFGGVPVSAVNFYKLLSLKSHILLYPGGIREALHRKGEEYKLFWPEQSEFIRMAARFGAKIVPFGVVGEDDFGDVLLDYDDQIKIPFMKSIIEEFTNSVGNLRTETRGEVANQDLHFPMFLPKVPGRFYYYFGKPIETEGRKQELRDKGKAHELYLQVQDEIEKNIAFLKEKREKDPYRSVLSRLAYQAAHGVTSEIPTFEI</sequence>
<dbReference type="InterPro" id="IPR007130">
    <property type="entry name" value="DAGAT"/>
</dbReference>
<dbReference type="GO" id="GO:0019432">
    <property type="term" value="P:triglyceride biosynthetic process"/>
    <property type="evidence" value="ECO:0007669"/>
    <property type="project" value="UniProtKB-ARBA"/>
</dbReference>
<feature type="domain" description="Serine aminopeptidase S33" evidence="4">
    <location>
        <begin position="130"/>
        <end position="308"/>
    </location>
</feature>
<dbReference type="Gene3D" id="3.40.50.1820">
    <property type="entry name" value="alpha/beta hydrolase"/>
    <property type="match status" value="1"/>
</dbReference>
<dbReference type="GO" id="GO:0016020">
    <property type="term" value="C:membrane"/>
    <property type="evidence" value="ECO:0007669"/>
    <property type="project" value="TreeGrafter"/>
</dbReference>
<organism evidence="5 6">
    <name type="scientific">Citrus x changshan-huyou</name>
    <dbReference type="NCBI Taxonomy" id="2935761"/>
    <lineage>
        <taxon>Eukaryota</taxon>
        <taxon>Viridiplantae</taxon>
        <taxon>Streptophyta</taxon>
        <taxon>Embryophyta</taxon>
        <taxon>Tracheophyta</taxon>
        <taxon>Spermatophyta</taxon>
        <taxon>Magnoliopsida</taxon>
        <taxon>eudicotyledons</taxon>
        <taxon>Gunneridae</taxon>
        <taxon>Pentapetalae</taxon>
        <taxon>rosids</taxon>
        <taxon>malvids</taxon>
        <taxon>Sapindales</taxon>
        <taxon>Rutaceae</taxon>
        <taxon>Aurantioideae</taxon>
        <taxon>Citrus</taxon>
    </lineage>
</organism>
<accession>A0AAP0MRA6</accession>
<dbReference type="GO" id="GO:0004144">
    <property type="term" value="F:diacylglycerol O-acyltransferase activity"/>
    <property type="evidence" value="ECO:0007669"/>
    <property type="project" value="UniProtKB-ARBA"/>
</dbReference>
<dbReference type="PANTHER" id="PTHR22753">
    <property type="entry name" value="TRANSMEMBRANE PROTEIN 68"/>
    <property type="match status" value="1"/>
</dbReference>
<dbReference type="EMBL" id="JBCGBO010000002">
    <property type="protein sequence ID" value="KAK9221813.1"/>
    <property type="molecule type" value="Genomic_DNA"/>
</dbReference>
<keyword evidence="6" id="KW-1185">Reference proteome</keyword>
<dbReference type="Pfam" id="PF12146">
    <property type="entry name" value="Hydrolase_4"/>
    <property type="match status" value="1"/>
</dbReference>
<keyword evidence="3" id="KW-0012">Acyltransferase</keyword>
<comment type="caution">
    <text evidence="5">The sequence shown here is derived from an EMBL/GenBank/DDBJ whole genome shotgun (WGS) entry which is preliminary data.</text>
</comment>